<feature type="coiled-coil region" evidence="5">
    <location>
        <begin position="65"/>
        <end position="92"/>
    </location>
</feature>
<evidence type="ECO:0000313" key="6">
    <source>
        <dbReference type="EMBL" id="MDO7881281.1"/>
    </source>
</evidence>
<gene>
    <name evidence="6" type="primary">rmuC</name>
    <name evidence="6" type="ORF">Q5716_03470</name>
</gene>
<keyword evidence="3 5" id="KW-0175">Coiled coil</keyword>
<protein>
    <submittedName>
        <fullName evidence="6">DNA recombination protein RmuC</fullName>
    </submittedName>
</protein>
<comment type="function">
    <text evidence="1">Involved in DNA recombination.</text>
</comment>
<sequence>MDPLLALLVGLAVGVALGGVIGVLVARSRRADGVDPAVLEARHAAVVAEVRAQEAEARSEVHARLSAALASLETVQQQLVDTQEQYRGLIDRQRADAQAQADREQRDSKVLQALTPVQETLRAMQLKVADLEQQRSQQHGELTQQLRAATESEERLRATAESLASALRNNATRGVWGETQLRTLVESAGLINRVDFTEQSTILSESGSRRPDMVLNLPGGKSIAVDSKVPYNSYIDASAIPATATGEEAARRATLLSQHAKQVRAHVDALSAKNYWTGLEASPEFTMAFIPNESLLSVALEQDPSLLEHAFSKRVLLASPVSFWAALKTVAFTWQQDVLTEDAKRLFDLGKELFGRLATLGEHAEKLRRSLDSTVSSYNQFATSLESRVFVTARKLDALDESKVIPAPGIIENRPKQLTAVELELAALDEIEGVARPELDIPDLPVAQPKKSSKTA</sequence>
<dbReference type="Proteomes" id="UP001241072">
    <property type="component" value="Unassembled WGS sequence"/>
</dbReference>
<evidence type="ECO:0000256" key="1">
    <source>
        <dbReference type="ARBA" id="ARBA00003416"/>
    </source>
</evidence>
<organism evidence="6 7">
    <name type="scientific">Antiquaquibacter soli</name>
    <dbReference type="NCBI Taxonomy" id="3064523"/>
    <lineage>
        <taxon>Bacteria</taxon>
        <taxon>Bacillati</taxon>
        <taxon>Actinomycetota</taxon>
        <taxon>Actinomycetes</taxon>
        <taxon>Micrococcales</taxon>
        <taxon>Microbacteriaceae</taxon>
        <taxon>Antiquaquibacter</taxon>
    </lineage>
</organism>
<comment type="caution">
    <text evidence="6">The sequence shown here is derived from an EMBL/GenBank/DDBJ whole genome shotgun (WGS) entry which is preliminary data.</text>
</comment>
<dbReference type="Pfam" id="PF02646">
    <property type="entry name" value="RmuC"/>
    <property type="match status" value="1"/>
</dbReference>
<evidence type="ECO:0000256" key="3">
    <source>
        <dbReference type="ARBA" id="ARBA00023054"/>
    </source>
</evidence>
<proteinExistence type="inferred from homology"/>
<evidence type="ECO:0000256" key="4">
    <source>
        <dbReference type="ARBA" id="ARBA00023172"/>
    </source>
</evidence>
<accession>A0ABT9BJT7</accession>
<evidence type="ECO:0000256" key="2">
    <source>
        <dbReference type="ARBA" id="ARBA00009840"/>
    </source>
</evidence>
<dbReference type="PANTHER" id="PTHR30563:SF0">
    <property type="entry name" value="DNA RECOMBINATION PROTEIN RMUC"/>
    <property type="match status" value="1"/>
</dbReference>
<keyword evidence="7" id="KW-1185">Reference proteome</keyword>
<dbReference type="PANTHER" id="PTHR30563">
    <property type="entry name" value="DNA RECOMBINATION PROTEIN RMUC"/>
    <property type="match status" value="1"/>
</dbReference>
<evidence type="ECO:0000256" key="5">
    <source>
        <dbReference type="SAM" id="Coils"/>
    </source>
</evidence>
<dbReference type="EMBL" id="JAUQUB010000001">
    <property type="protein sequence ID" value="MDO7881281.1"/>
    <property type="molecule type" value="Genomic_DNA"/>
</dbReference>
<keyword evidence="4" id="KW-0233">DNA recombination</keyword>
<name>A0ABT9BJT7_9MICO</name>
<dbReference type="InterPro" id="IPR003798">
    <property type="entry name" value="DNA_recombination_RmuC"/>
</dbReference>
<evidence type="ECO:0000313" key="7">
    <source>
        <dbReference type="Proteomes" id="UP001241072"/>
    </source>
</evidence>
<dbReference type="RefSeq" id="WP_305001694.1">
    <property type="nucleotide sequence ID" value="NZ_JAUQUB010000001.1"/>
</dbReference>
<reference evidence="6 7" key="1">
    <citation type="submission" date="2023-07" db="EMBL/GenBank/DDBJ databases">
        <title>Protaetiibacter sp. nov WY-16 isolated from soil.</title>
        <authorList>
            <person name="Liu B."/>
            <person name="Wan Y."/>
        </authorList>
    </citation>
    <scope>NUCLEOTIDE SEQUENCE [LARGE SCALE GENOMIC DNA]</scope>
    <source>
        <strain evidence="6 7">WY-16</strain>
    </source>
</reference>
<comment type="similarity">
    <text evidence="2">Belongs to the RmuC family.</text>
</comment>